<dbReference type="InterPro" id="IPR023013">
    <property type="entry name" value="AGPR_AS"/>
</dbReference>
<protein>
    <recommendedName>
        <fullName evidence="7">N-acetyl-gamma-glutamyl-phosphate reductase</fullName>
        <shortName evidence="7">AGPR</shortName>
        <ecNumber evidence="7">1.2.1.38</ecNumber>
    </recommendedName>
    <alternativeName>
        <fullName evidence="7">N-acetyl-glutamate semialdehyde dehydrogenase</fullName>
        <shortName evidence="7">NAGSA dehydrogenase</shortName>
    </alternativeName>
</protein>
<comment type="function">
    <text evidence="7">Catalyzes the NADPH-dependent reduction of N-acetyl-5-glutamyl phosphate to yield N-acetyl-L-glutamate 5-semialdehyde.</text>
</comment>
<dbReference type="InterPro" id="IPR058924">
    <property type="entry name" value="AGPR_dimerisation_dom"/>
</dbReference>
<evidence type="ECO:0000256" key="6">
    <source>
        <dbReference type="ARBA" id="ARBA00050557"/>
    </source>
</evidence>
<dbReference type="EMBL" id="LT906446">
    <property type="protein sequence ID" value="SNV01983.1"/>
    <property type="molecule type" value="Genomic_DNA"/>
</dbReference>
<keyword evidence="5 7" id="KW-0560">Oxidoreductase</keyword>
<dbReference type="CDD" id="cd17895">
    <property type="entry name" value="AGPR_1_N"/>
    <property type="match status" value="1"/>
</dbReference>
<dbReference type="GO" id="GO:0051287">
    <property type="term" value="F:NAD binding"/>
    <property type="evidence" value="ECO:0007669"/>
    <property type="project" value="InterPro"/>
</dbReference>
<keyword evidence="11" id="KW-1185">Reference proteome</keyword>
<comment type="catalytic activity">
    <reaction evidence="6 7">
        <text>N-acetyl-L-glutamate 5-semialdehyde + phosphate + NADP(+) = N-acetyl-L-glutamyl 5-phosphate + NADPH + H(+)</text>
        <dbReference type="Rhea" id="RHEA:21588"/>
        <dbReference type="ChEBI" id="CHEBI:15378"/>
        <dbReference type="ChEBI" id="CHEBI:29123"/>
        <dbReference type="ChEBI" id="CHEBI:43474"/>
        <dbReference type="ChEBI" id="CHEBI:57783"/>
        <dbReference type="ChEBI" id="CHEBI:57936"/>
        <dbReference type="ChEBI" id="CHEBI:58349"/>
        <dbReference type="EC" id="1.2.1.38"/>
    </reaction>
</comment>
<evidence type="ECO:0000256" key="2">
    <source>
        <dbReference type="ARBA" id="ARBA00022571"/>
    </source>
</evidence>
<dbReference type="HAMAP" id="MF_00150">
    <property type="entry name" value="ArgC_type1"/>
    <property type="match status" value="1"/>
</dbReference>
<gene>
    <name evidence="7 10" type="primary">argC</name>
    <name evidence="10" type="ORF">SAMEA4364220_01518</name>
</gene>
<dbReference type="SUPFAM" id="SSF51735">
    <property type="entry name" value="NAD(P)-binding Rossmann-fold domains"/>
    <property type="match status" value="1"/>
</dbReference>
<feature type="domain" description="Semialdehyde dehydrogenase NAD-binding" evidence="9">
    <location>
        <begin position="3"/>
        <end position="141"/>
    </location>
</feature>
<comment type="similarity">
    <text evidence="7">Belongs to the NAGSA dehydrogenase family. Type 1 subfamily.</text>
</comment>
<dbReference type="InterPro" id="IPR050085">
    <property type="entry name" value="AGPR"/>
</dbReference>
<proteinExistence type="inferred from homology"/>
<dbReference type="PANTHER" id="PTHR32338:SF10">
    <property type="entry name" value="N-ACETYL-GAMMA-GLUTAMYL-PHOSPHATE REDUCTASE, CHLOROPLASTIC-RELATED"/>
    <property type="match status" value="1"/>
</dbReference>
<feature type="active site" evidence="7 8">
    <location>
        <position position="149"/>
    </location>
</feature>
<evidence type="ECO:0000313" key="11">
    <source>
        <dbReference type="Proteomes" id="UP000215383"/>
    </source>
</evidence>
<evidence type="ECO:0000256" key="4">
    <source>
        <dbReference type="ARBA" id="ARBA00022857"/>
    </source>
</evidence>
<keyword evidence="4 7" id="KW-0521">NADP</keyword>
<comment type="subcellular location">
    <subcellularLocation>
        <location evidence="7">Cytoplasm</location>
    </subcellularLocation>
</comment>
<dbReference type="RefSeq" id="WP_036254290.1">
    <property type="nucleotide sequence ID" value="NZ_CALXYH010000015.1"/>
</dbReference>
<dbReference type="Proteomes" id="UP000215383">
    <property type="component" value="Chromosome 1"/>
</dbReference>
<dbReference type="Gene3D" id="3.30.360.10">
    <property type="entry name" value="Dihydrodipicolinate Reductase, domain 2"/>
    <property type="match status" value="1"/>
</dbReference>
<dbReference type="Pfam" id="PF22698">
    <property type="entry name" value="Semialdhyde_dhC_1"/>
    <property type="match status" value="1"/>
</dbReference>
<dbReference type="GeneID" id="78507515"/>
<comment type="pathway">
    <text evidence="1 7">Amino-acid biosynthesis; L-arginine biosynthesis; N(2)-acetyl-L-ornithine from L-glutamate: step 3/4.</text>
</comment>
<dbReference type="GO" id="GO:0006526">
    <property type="term" value="P:L-arginine biosynthetic process"/>
    <property type="evidence" value="ECO:0007669"/>
    <property type="project" value="UniProtKB-UniRule"/>
</dbReference>
<evidence type="ECO:0000259" key="9">
    <source>
        <dbReference type="SMART" id="SM00859"/>
    </source>
</evidence>
<dbReference type="eggNOG" id="COG0002">
    <property type="taxonomic scope" value="Bacteria"/>
</dbReference>
<dbReference type="NCBIfam" id="TIGR01850">
    <property type="entry name" value="argC"/>
    <property type="match status" value="1"/>
</dbReference>
<keyword evidence="3 7" id="KW-0028">Amino-acid biosynthesis</keyword>
<dbReference type="CDD" id="cd23934">
    <property type="entry name" value="AGPR_1_C"/>
    <property type="match status" value="1"/>
</dbReference>
<evidence type="ECO:0000256" key="1">
    <source>
        <dbReference type="ARBA" id="ARBA00004862"/>
    </source>
</evidence>
<dbReference type="FunFam" id="3.30.360.10:FF:000014">
    <property type="entry name" value="N-acetyl-gamma-glutamyl-phosphate reductase"/>
    <property type="match status" value="1"/>
</dbReference>
<evidence type="ECO:0000256" key="5">
    <source>
        <dbReference type="ARBA" id="ARBA00023002"/>
    </source>
</evidence>
<dbReference type="InterPro" id="IPR000706">
    <property type="entry name" value="AGPR_type-1"/>
</dbReference>
<dbReference type="AlphaFoldDB" id="A0A239TZ25"/>
<evidence type="ECO:0000256" key="3">
    <source>
        <dbReference type="ARBA" id="ARBA00022605"/>
    </source>
</evidence>
<name>A0A239TZ25_9FIRM</name>
<evidence type="ECO:0000313" key="10">
    <source>
        <dbReference type="EMBL" id="SNV01983.1"/>
    </source>
</evidence>
<keyword evidence="7" id="KW-0963">Cytoplasm</keyword>
<reference evidence="10 11" key="1">
    <citation type="submission" date="2017-06" db="EMBL/GenBank/DDBJ databases">
        <authorList>
            <consortium name="Pathogen Informatics"/>
        </authorList>
    </citation>
    <scope>NUCLEOTIDE SEQUENCE [LARGE SCALE GENOMIC DNA]</scope>
    <source>
        <strain evidence="10 11">NCTC10570</strain>
    </source>
</reference>
<keyword evidence="2 7" id="KW-0055">Arginine biosynthesis</keyword>
<organism evidence="10 11">
    <name type="scientific">Megamonas hypermegale</name>
    <dbReference type="NCBI Taxonomy" id="158847"/>
    <lineage>
        <taxon>Bacteria</taxon>
        <taxon>Bacillati</taxon>
        <taxon>Bacillota</taxon>
        <taxon>Negativicutes</taxon>
        <taxon>Selenomonadales</taxon>
        <taxon>Selenomonadaceae</taxon>
        <taxon>Megamonas</taxon>
    </lineage>
</organism>
<dbReference type="PROSITE" id="PS01224">
    <property type="entry name" value="ARGC"/>
    <property type="match status" value="1"/>
</dbReference>
<dbReference type="Pfam" id="PF01118">
    <property type="entry name" value="Semialdhyde_dh"/>
    <property type="match status" value="1"/>
</dbReference>
<evidence type="ECO:0000256" key="8">
    <source>
        <dbReference type="PROSITE-ProRule" id="PRU10010"/>
    </source>
</evidence>
<dbReference type="OrthoDB" id="9801289at2"/>
<dbReference type="EC" id="1.2.1.38" evidence="7"/>
<dbReference type="GO" id="GO:0003942">
    <property type="term" value="F:N-acetyl-gamma-glutamyl-phosphate reductase activity"/>
    <property type="evidence" value="ECO:0007669"/>
    <property type="project" value="UniProtKB-UniRule"/>
</dbReference>
<accession>A0A239TZ25</accession>
<dbReference type="UniPathway" id="UPA00068">
    <property type="reaction ID" value="UER00108"/>
</dbReference>
<dbReference type="Gene3D" id="3.40.50.720">
    <property type="entry name" value="NAD(P)-binding Rossmann-like Domain"/>
    <property type="match status" value="1"/>
</dbReference>
<dbReference type="InterPro" id="IPR036291">
    <property type="entry name" value="NAD(P)-bd_dom_sf"/>
</dbReference>
<dbReference type="SMART" id="SM00859">
    <property type="entry name" value="Semialdhyde_dh"/>
    <property type="match status" value="1"/>
</dbReference>
<dbReference type="SUPFAM" id="SSF55347">
    <property type="entry name" value="Glyceraldehyde-3-phosphate dehydrogenase-like, C-terminal domain"/>
    <property type="match status" value="1"/>
</dbReference>
<dbReference type="GO" id="GO:0005737">
    <property type="term" value="C:cytoplasm"/>
    <property type="evidence" value="ECO:0007669"/>
    <property type="project" value="UniProtKB-SubCell"/>
</dbReference>
<dbReference type="InterPro" id="IPR000534">
    <property type="entry name" value="Semialdehyde_DH_NAD-bd"/>
</dbReference>
<dbReference type="GO" id="GO:0070401">
    <property type="term" value="F:NADP+ binding"/>
    <property type="evidence" value="ECO:0007669"/>
    <property type="project" value="InterPro"/>
</dbReference>
<sequence length="345" mass="38342">MIKVSIIGATGYAGAELLRLLYNHPQVEVVHITSESHTGKAISEVYPHLRGLYDQKLISMKDLDVIAKDSDFVFIGLPHGHAMEVGKALADTNVRIIDLGADYRFDDTTVYEQWYKVPHTHKDAPRVYGLAELYRDEIKSAKIIGNAGCYTTASILALAPLVKNEFIETNTIIVDAKSGTSGAGRSPKLMNHYPEFYDNFKAYGVATHRHTPEIEQALGHLCHRKVMLNFTPHLVPMSRGILSTCYANIKQWVTPEMIDAAYNEMYGKEYFIRLLGRGGYPSTKEVRGSNFCDIGWHIDLRTGRIIVLSAIDNLVKGAAGQAIQNMNIACGLDEKTGLDITPIYP</sequence>
<evidence type="ECO:0000256" key="7">
    <source>
        <dbReference type="HAMAP-Rule" id="MF_00150"/>
    </source>
</evidence>
<dbReference type="PANTHER" id="PTHR32338">
    <property type="entry name" value="N-ACETYL-GAMMA-GLUTAMYL-PHOSPHATE REDUCTASE, CHLOROPLASTIC-RELATED-RELATED"/>
    <property type="match status" value="1"/>
</dbReference>